<dbReference type="EMBL" id="MKQR01000017">
    <property type="protein sequence ID" value="OLR92258.1"/>
    <property type="molecule type" value="Genomic_DNA"/>
</dbReference>
<dbReference type="Proteomes" id="UP000186040">
    <property type="component" value="Unassembled WGS sequence"/>
</dbReference>
<gene>
    <name evidence="1" type="ORF">BJP25_23375</name>
</gene>
<name>A0A1Q9LJQ3_9PSEU</name>
<accession>A0A1Q9LJQ3</accession>
<proteinExistence type="predicted"/>
<dbReference type="AlphaFoldDB" id="A0A1Q9LJQ3"/>
<keyword evidence="2" id="KW-1185">Reference proteome</keyword>
<comment type="caution">
    <text evidence="1">The sequence shown here is derived from an EMBL/GenBank/DDBJ whole genome shotgun (WGS) entry which is preliminary data.</text>
</comment>
<reference evidence="1 2" key="1">
    <citation type="submission" date="2016-10" db="EMBL/GenBank/DDBJ databases">
        <title>The Draft Genome Sequence of Actinokineospora bangkokensis 44EHWT reveals the biosynthetic pathway of antifungal compounds Thailandins with unusual extender unit butylmalonyl-CoA.</title>
        <authorList>
            <person name="Greule A."/>
            <person name="Intra B."/>
            <person name="Flemming S."/>
            <person name="Rommel M.G."/>
            <person name="Panbangred W."/>
            <person name="Bechthold A."/>
        </authorList>
    </citation>
    <scope>NUCLEOTIDE SEQUENCE [LARGE SCALE GENOMIC DNA]</scope>
    <source>
        <strain evidence="1 2">44EHW</strain>
    </source>
</reference>
<protein>
    <recommendedName>
        <fullName evidence="3">SH3b domain-containing protein</fullName>
    </recommendedName>
</protein>
<evidence type="ECO:0000313" key="2">
    <source>
        <dbReference type="Proteomes" id="UP000186040"/>
    </source>
</evidence>
<evidence type="ECO:0000313" key="1">
    <source>
        <dbReference type="EMBL" id="OLR92258.1"/>
    </source>
</evidence>
<organism evidence="1 2">
    <name type="scientific">Actinokineospora bangkokensis</name>
    <dbReference type="NCBI Taxonomy" id="1193682"/>
    <lineage>
        <taxon>Bacteria</taxon>
        <taxon>Bacillati</taxon>
        <taxon>Actinomycetota</taxon>
        <taxon>Actinomycetes</taxon>
        <taxon>Pseudonocardiales</taxon>
        <taxon>Pseudonocardiaceae</taxon>
        <taxon>Actinokineospora</taxon>
    </lineage>
</organism>
<sequence>MDDNRKADGMKHIGTVLALAGAFAITGATVGATGASASPAGAQSWHEASVGGGNSGGAVTLRDCYHPTQTPTTSCGPVASVPTGTVVHVVCQAGGQNIYGNAVWDYVVTPYGEGYMADYYLFTGYDGWIPSVDRC</sequence>
<evidence type="ECO:0008006" key="3">
    <source>
        <dbReference type="Google" id="ProtNLM"/>
    </source>
</evidence>
<dbReference type="RefSeq" id="WP_075976149.1">
    <property type="nucleotide sequence ID" value="NZ_MKQR01000017.1"/>
</dbReference>
<dbReference type="OrthoDB" id="3399278at2"/>